<reference evidence="2" key="1">
    <citation type="submission" date="2022-03" db="EMBL/GenBank/DDBJ databases">
        <authorList>
            <person name="Martin C."/>
        </authorList>
    </citation>
    <scope>NUCLEOTIDE SEQUENCE</scope>
</reference>
<accession>A0A8S4MVE0</accession>
<dbReference type="PANTHER" id="PTHR12734:SF0">
    <property type="entry name" value="18S RRNA (GUANINE-N(7))-METHYLTRANSFERASE-RELATED"/>
    <property type="match status" value="1"/>
</dbReference>
<evidence type="ECO:0000313" key="3">
    <source>
        <dbReference type="Proteomes" id="UP000749559"/>
    </source>
</evidence>
<dbReference type="CDD" id="cd02440">
    <property type="entry name" value="AdoMet_MTases"/>
    <property type="match status" value="1"/>
</dbReference>
<sequence length="311" mass="35156">MVLTVNDKGRKDYIIKVFIKEMLQMGNQETIMKTTNGILHKYQTLCTWMHSLDRNISLCASMHMPNKIPKIYLFHQTNGAKPSWVQQGIIIQDLKDLKIRTVKSTSRRPEHKQDAQSFYTITANAYTNKPRVVKIQRELYQKAVQLLNLKSISNPQSKCVLDLGCGIGICSHYFCHLSNHCNCAVIGVDISQEMLNQTKQSVNNGYISLLLNDIGQGLPFKAKSVDAAISISTLQWIMSSGYTMKLNMFFKSLGQCLTQGGRAVIQFYPNNSHEVEELIKTVSKYFNGVLLADFPHNDDAVKLFLCLENPG</sequence>
<organism evidence="2 3">
    <name type="scientific">Owenia fusiformis</name>
    <name type="common">Polychaete worm</name>
    <dbReference type="NCBI Taxonomy" id="6347"/>
    <lineage>
        <taxon>Eukaryota</taxon>
        <taxon>Metazoa</taxon>
        <taxon>Spiralia</taxon>
        <taxon>Lophotrochozoa</taxon>
        <taxon>Annelida</taxon>
        <taxon>Polychaeta</taxon>
        <taxon>Sedentaria</taxon>
        <taxon>Canalipalpata</taxon>
        <taxon>Sabellida</taxon>
        <taxon>Oweniida</taxon>
        <taxon>Oweniidae</taxon>
        <taxon>Owenia</taxon>
    </lineage>
</organism>
<evidence type="ECO:0000259" key="1">
    <source>
        <dbReference type="Pfam" id="PF08241"/>
    </source>
</evidence>
<dbReference type="Gene3D" id="3.40.50.150">
    <property type="entry name" value="Vaccinia Virus protein VP39"/>
    <property type="match status" value="1"/>
</dbReference>
<proteinExistence type="predicted"/>
<feature type="domain" description="Methyltransferase type 11" evidence="1">
    <location>
        <begin position="161"/>
        <end position="265"/>
    </location>
</feature>
<protein>
    <recommendedName>
        <fullName evidence="1">Methyltransferase type 11 domain-containing protein</fullName>
    </recommendedName>
</protein>
<dbReference type="EMBL" id="CAIIXF020000001">
    <property type="protein sequence ID" value="CAH1772602.1"/>
    <property type="molecule type" value="Genomic_DNA"/>
</dbReference>
<dbReference type="PANTHER" id="PTHR12734">
    <property type="entry name" value="METHYLTRANSFERASE-RELATED"/>
    <property type="match status" value="1"/>
</dbReference>
<evidence type="ECO:0000313" key="2">
    <source>
        <dbReference type="EMBL" id="CAH1772602.1"/>
    </source>
</evidence>
<name>A0A8S4MVE0_OWEFU</name>
<keyword evidence="3" id="KW-1185">Reference proteome</keyword>
<dbReference type="Pfam" id="PF08241">
    <property type="entry name" value="Methyltransf_11"/>
    <property type="match status" value="1"/>
</dbReference>
<dbReference type="AlphaFoldDB" id="A0A8S4MVE0"/>
<dbReference type="Proteomes" id="UP000749559">
    <property type="component" value="Unassembled WGS sequence"/>
</dbReference>
<gene>
    <name evidence="2" type="ORF">OFUS_LOCUS337</name>
</gene>
<dbReference type="GO" id="GO:0005730">
    <property type="term" value="C:nucleolus"/>
    <property type="evidence" value="ECO:0007669"/>
    <property type="project" value="TreeGrafter"/>
</dbReference>
<dbReference type="OrthoDB" id="2877at2759"/>
<dbReference type="SUPFAM" id="SSF53335">
    <property type="entry name" value="S-adenosyl-L-methionine-dependent methyltransferases"/>
    <property type="match status" value="1"/>
</dbReference>
<dbReference type="InterPro" id="IPR013216">
    <property type="entry name" value="Methyltransf_11"/>
</dbReference>
<comment type="caution">
    <text evidence="2">The sequence shown here is derived from an EMBL/GenBank/DDBJ whole genome shotgun (WGS) entry which is preliminary data.</text>
</comment>
<dbReference type="GO" id="GO:0016435">
    <property type="term" value="F:rRNA (guanine) methyltransferase activity"/>
    <property type="evidence" value="ECO:0007669"/>
    <property type="project" value="InterPro"/>
</dbReference>
<dbReference type="InterPro" id="IPR039769">
    <property type="entry name" value="Bud23-like"/>
</dbReference>
<dbReference type="InterPro" id="IPR029063">
    <property type="entry name" value="SAM-dependent_MTases_sf"/>
</dbReference>
<dbReference type="GO" id="GO:0070476">
    <property type="term" value="P:rRNA (guanine-N7)-methylation"/>
    <property type="evidence" value="ECO:0007669"/>
    <property type="project" value="InterPro"/>
</dbReference>